<organism evidence="10 11">
    <name type="scientific">Nitrospina watsonii</name>
    <dbReference type="NCBI Taxonomy" id="1323948"/>
    <lineage>
        <taxon>Bacteria</taxon>
        <taxon>Pseudomonadati</taxon>
        <taxon>Nitrospinota/Tectimicrobiota group</taxon>
        <taxon>Nitrospinota</taxon>
        <taxon>Nitrospinia</taxon>
        <taxon>Nitrospinales</taxon>
        <taxon>Nitrospinaceae</taxon>
        <taxon>Nitrospina</taxon>
    </lineage>
</organism>
<comment type="subunit">
    <text evidence="7">Monomer. Binds directly to the core enzyme of the DNA-dependent RNA polymerase and to nascent RNA.</text>
</comment>
<dbReference type="CDD" id="cd22529">
    <property type="entry name" value="KH-II_NusA_rpt2"/>
    <property type="match status" value="1"/>
</dbReference>
<comment type="similarity">
    <text evidence="7">Belongs to the NusA family.</text>
</comment>
<dbReference type="Gene3D" id="1.10.150.20">
    <property type="entry name" value="5' to 3' exonuclease, C-terminal subdomain"/>
    <property type="match status" value="1"/>
</dbReference>
<dbReference type="InterPro" id="IPR030842">
    <property type="entry name" value="TF_NusA_bacterial"/>
</dbReference>
<comment type="function">
    <text evidence="7">Participates in both transcription termination and antitermination.</text>
</comment>
<dbReference type="Pfam" id="PF13184">
    <property type="entry name" value="KH_NusA_1st"/>
    <property type="match status" value="1"/>
</dbReference>
<dbReference type="InterPro" id="IPR004087">
    <property type="entry name" value="KH_dom"/>
</dbReference>
<dbReference type="SMART" id="SM00316">
    <property type="entry name" value="S1"/>
    <property type="match status" value="1"/>
</dbReference>
<evidence type="ECO:0000259" key="9">
    <source>
        <dbReference type="PROSITE" id="PS50126"/>
    </source>
</evidence>
<keyword evidence="11" id="KW-1185">Reference proteome</keyword>
<dbReference type="PANTHER" id="PTHR22648:SF0">
    <property type="entry name" value="TRANSCRIPTION TERMINATION_ANTITERMINATION PROTEIN NUSA"/>
    <property type="match status" value="1"/>
</dbReference>
<feature type="compositionally biased region" description="Acidic residues" evidence="8">
    <location>
        <begin position="481"/>
        <end position="519"/>
    </location>
</feature>
<evidence type="ECO:0000313" key="10">
    <source>
        <dbReference type="EMBL" id="CAI2717924.1"/>
    </source>
</evidence>
<dbReference type="Pfam" id="PF26594">
    <property type="entry name" value="KH_NusA_2nd"/>
    <property type="match status" value="1"/>
</dbReference>
<dbReference type="InterPro" id="IPR015946">
    <property type="entry name" value="KH_dom-like_a/b"/>
</dbReference>
<dbReference type="SUPFAM" id="SSF69705">
    <property type="entry name" value="Transcription factor NusA, N-terminal domain"/>
    <property type="match status" value="1"/>
</dbReference>
<evidence type="ECO:0000256" key="7">
    <source>
        <dbReference type="HAMAP-Rule" id="MF_00945"/>
    </source>
</evidence>
<keyword evidence="3 7" id="KW-0889">Transcription antitermination</keyword>
<evidence type="ECO:0000256" key="6">
    <source>
        <dbReference type="ARBA" id="ARBA00023163"/>
    </source>
</evidence>
<evidence type="ECO:0000256" key="2">
    <source>
        <dbReference type="ARBA" id="ARBA00022490"/>
    </source>
</evidence>
<feature type="compositionally biased region" description="Pro residues" evidence="8">
    <location>
        <begin position="429"/>
        <end position="442"/>
    </location>
</feature>
<sequence>MTVEVIHILDQLCREKGIDRDVLIDALKSAVEAAVRKKLPDIETLQSRFNEETGEVEILTERTVVAKVTDPETEITKKQAVKQIPDAEIGDVVLVKRELEDLGRIAAQLAKQVILQKVREAEIEILYNEFIDKKGDLINGLVQRFEHGDIVVDLGKAEGILPRREQVFRESFNRGDRVRAYVLDVRKTAKNTLVILSRTHVGLIKRLFELEVPEISEGMVEIMGIVREPNGRTKIAVRTNDRDIDAVGACVGMRGMRVQSIVQELRGEKIDIVEFSEDPEVFIRNALSPAKISRILMNKDEKQMTIIVADDQMSLAIGKKGQNVRLAAKLVKWKIDIKGESESGGVLETPGLFQTSDTPREDFFDILKNTKGFGEKIVSILFNDNIVSFDEVVKRGVAGMQELPGIGPKKAESLVEFSQEHIDKRVPVAPAPKKPAPTPPPVDAQEENNTLIYTSPSLKKTALDTTAPEFQADAAEPGTSEGEEEEPVAATEDADAVTEDVSAEDAGGGEDEEEEEEQELGLEALAGVAPSIIDALASNGFQTIAELSVSAVEELTAIDAIEEETAQAIITQAKLLMEKYENV</sequence>
<dbReference type="InterPro" id="IPR010995">
    <property type="entry name" value="DNA_repair_Rad51/TF_NusA_a-hlx"/>
</dbReference>
<dbReference type="InterPro" id="IPR003029">
    <property type="entry name" value="S1_domain"/>
</dbReference>
<keyword evidence="5 7" id="KW-0805">Transcription regulation</keyword>
<keyword evidence="6 7" id="KW-0804">Transcription</keyword>
<dbReference type="Gene3D" id="2.40.50.140">
    <property type="entry name" value="Nucleic acid-binding proteins"/>
    <property type="match status" value="1"/>
</dbReference>
<dbReference type="PROSITE" id="PS50126">
    <property type="entry name" value="S1"/>
    <property type="match status" value="1"/>
</dbReference>
<evidence type="ECO:0000313" key="11">
    <source>
        <dbReference type="Proteomes" id="UP001157733"/>
    </source>
</evidence>
<dbReference type="SUPFAM" id="SSF47794">
    <property type="entry name" value="Rad51 N-terminal domain-like"/>
    <property type="match status" value="1"/>
</dbReference>
<evidence type="ECO:0000256" key="3">
    <source>
        <dbReference type="ARBA" id="ARBA00022814"/>
    </source>
</evidence>
<keyword evidence="4 7" id="KW-0694">RNA-binding</keyword>
<dbReference type="PANTHER" id="PTHR22648">
    <property type="entry name" value="TRANSCRIPTION TERMINATION FACTOR NUSA"/>
    <property type="match status" value="1"/>
</dbReference>
<dbReference type="InterPro" id="IPR058582">
    <property type="entry name" value="KH_NusA_2nd"/>
</dbReference>
<proteinExistence type="inferred from homology"/>
<dbReference type="InterPro" id="IPR010213">
    <property type="entry name" value="TF_NusA"/>
</dbReference>
<dbReference type="InterPro" id="IPR009019">
    <property type="entry name" value="KH_sf_prok-type"/>
</dbReference>
<dbReference type="EMBL" id="OX336137">
    <property type="protein sequence ID" value="CAI2717924.1"/>
    <property type="molecule type" value="Genomic_DNA"/>
</dbReference>
<name>A0ABM9HCP0_9BACT</name>
<dbReference type="InterPro" id="IPR013735">
    <property type="entry name" value="TF_NusA_N"/>
</dbReference>
<feature type="region of interest" description="Disordered" evidence="8">
    <location>
        <begin position="472"/>
        <end position="519"/>
    </location>
</feature>
<dbReference type="CDD" id="cd04455">
    <property type="entry name" value="S1_NusA"/>
    <property type="match status" value="1"/>
</dbReference>
<evidence type="ECO:0000256" key="4">
    <source>
        <dbReference type="ARBA" id="ARBA00022884"/>
    </source>
</evidence>
<feature type="domain" description="S1 motif" evidence="9">
    <location>
        <begin position="135"/>
        <end position="199"/>
    </location>
</feature>
<keyword evidence="2 7" id="KW-0963">Cytoplasm</keyword>
<accession>A0ABM9HCP0</accession>
<dbReference type="RefSeq" id="WP_282010839.1">
    <property type="nucleotide sequence ID" value="NZ_OX336137.1"/>
</dbReference>
<dbReference type="InterPro" id="IPR025249">
    <property type="entry name" value="TF_NusA_KH_1st"/>
</dbReference>
<feature type="region of interest" description="Disordered" evidence="8">
    <location>
        <begin position="426"/>
        <end position="447"/>
    </location>
</feature>
<dbReference type="Pfam" id="PF08529">
    <property type="entry name" value="NusA_N"/>
    <property type="match status" value="1"/>
</dbReference>
<dbReference type="SUPFAM" id="SSF50249">
    <property type="entry name" value="Nucleic acid-binding proteins"/>
    <property type="match status" value="1"/>
</dbReference>
<dbReference type="InterPro" id="IPR012340">
    <property type="entry name" value="NA-bd_OB-fold"/>
</dbReference>
<dbReference type="Gene3D" id="3.30.300.20">
    <property type="match status" value="2"/>
</dbReference>
<gene>
    <name evidence="7" type="primary">nusA</name>
    <name evidence="10" type="ORF">NSPWAT_1065</name>
</gene>
<protein>
    <recommendedName>
        <fullName evidence="7">Transcription termination/antitermination protein NusA</fullName>
    </recommendedName>
</protein>
<evidence type="ECO:0000256" key="8">
    <source>
        <dbReference type="SAM" id="MobiDB-lite"/>
    </source>
</evidence>
<evidence type="ECO:0000256" key="5">
    <source>
        <dbReference type="ARBA" id="ARBA00023015"/>
    </source>
</evidence>
<dbReference type="SUPFAM" id="SSF54814">
    <property type="entry name" value="Prokaryotic type KH domain (KH-domain type II)"/>
    <property type="match status" value="2"/>
</dbReference>
<comment type="subcellular location">
    <subcellularLocation>
        <location evidence="7">Cytoplasm</location>
    </subcellularLocation>
</comment>
<dbReference type="CDD" id="cd02134">
    <property type="entry name" value="KH-II_NusA_rpt1"/>
    <property type="match status" value="1"/>
</dbReference>
<reference evidence="10 11" key="1">
    <citation type="submission" date="2022-09" db="EMBL/GenBank/DDBJ databases">
        <authorList>
            <person name="Kop L."/>
        </authorList>
    </citation>
    <scope>NUCLEOTIDE SEQUENCE [LARGE SCALE GENOMIC DNA]</scope>
    <source>
        <strain evidence="10 11">347</strain>
    </source>
</reference>
<dbReference type="SMART" id="SM00322">
    <property type="entry name" value="KH"/>
    <property type="match status" value="2"/>
</dbReference>
<dbReference type="HAMAP" id="MF_00945_B">
    <property type="entry name" value="NusA_B"/>
    <property type="match status" value="1"/>
</dbReference>
<dbReference type="Pfam" id="PF00575">
    <property type="entry name" value="S1"/>
    <property type="match status" value="1"/>
</dbReference>
<dbReference type="NCBIfam" id="TIGR01953">
    <property type="entry name" value="NusA"/>
    <property type="match status" value="1"/>
</dbReference>
<keyword evidence="1 7" id="KW-0806">Transcription termination</keyword>
<evidence type="ECO:0000256" key="1">
    <source>
        <dbReference type="ARBA" id="ARBA00022472"/>
    </source>
</evidence>
<dbReference type="Pfam" id="PF14520">
    <property type="entry name" value="HHH_5"/>
    <property type="match status" value="2"/>
</dbReference>
<dbReference type="Proteomes" id="UP001157733">
    <property type="component" value="Chromosome"/>
</dbReference>
<dbReference type="InterPro" id="IPR036555">
    <property type="entry name" value="NusA_N_sf"/>
</dbReference>
<dbReference type="Gene3D" id="3.30.1480.10">
    <property type="entry name" value="NusA, N-terminal domain"/>
    <property type="match status" value="1"/>
</dbReference>